<dbReference type="Gene3D" id="3.30.40.10">
    <property type="entry name" value="Zinc/RING finger domain, C3HC4 (zinc finger)"/>
    <property type="match status" value="1"/>
</dbReference>
<dbReference type="PANTHER" id="PTHR23315:SF339">
    <property type="entry name" value="U-BOX DOMAIN-CONTAINING PROTEIN 40"/>
    <property type="match status" value="1"/>
</dbReference>
<evidence type="ECO:0000256" key="2">
    <source>
        <dbReference type="ARBA" id="ARBA00022679"/>
    </source>
</evidence>
<accession>A0A9J5W6L8</accession>
<protein>
    <recommendedName>
        <fullName evidence="3">U-box domain-containing protein</fullName>
    </recommendedName>
</protein>
<reference evidence="4 5" key="1">
    <citation type="submission" date="2020-09" db="EMBL/GenBank/DDBJ databases">
        <title>De no assembly of potato wild relative species, Solanum commersonii.</title>
        <authorList>
            <person name="Cho K."/>
        </authorList>
    </citation>
    <scope>NUCLEOTIDE SEQUENCE [LARGE SCALE GENOMIC DNA]</scope>
    <source>
        <strain evidence="4">LZ3.2</strain>
        <tissue evidence="4">Leaf</tissue>
    </source>
</reference>
<dbReference type="OrthoDB" id="1743722at2759"/>
<dbReference type="InterPro" id="IPR013083">
    <property type="entry name" value="Znf_RING/FYVE/PHD"/>
</dbReference>
<evidence type="ECO:0000256" key="1">
    <source>
        <dbReference type="ARBA" id="ARBA00004906"/>
    </source>
</evidence>
<comment type="pathway">
    <text evidence="1">Protein modification; protein ubiquitination.</text>
</comment>
<organism evidence="4 5">
    <name type="scientific">Solanum commersonii</name>
    <name type="common">Commerson's wild potato</name>
    <name type="synonym">Commerson's nightshade</name>
    <dbReference type="NCBI Taxonomy" id="4109"/>
    <lineage>
        <taxon>Eukaryota</taxon>
        <taxon>Viridiplantae</taxon>
        <taxon>Streptophyta</taxon>
        <taxon>Embryophyta</taxon>
        <taxon>Tracheophyta</taxon>
        <taxon>Spermatophyta</taxon>
        <taxon>Magnoliopsida</taxon>
        <taxon>eudicotyledons</taxon>
        <taxon>Gunneridae</taxon>
        <taxon>Pentapetalae</taxon>
        <taxon>asterids</taxon>
        <taxon>lamiids</taxon>
        <taxon>Solanales</taxon>
        <taxon>Solanaceae</taxon>
        <taxon>Solanoideae</taxon>
        <taxon>Solaneae</taxon>
        <taxon>Solanum</taxon>
    </lineage>
</organism>
<evidence type="ECO:0000259" key="3">
    <source>
        <dbReference type="Pfam" id="PF04564"/>
    </source>
</evidence>
<comment type="caution">
    <text evidence="4">The sequence shown here is derived from an EMBL/GenBank/DDBJ whole genome shotgun (WGS) entry which is preliminary data.</text>
</comment>
<dbReference type="SUPFAM" id="SSF57850">
    <property type="entry name" value="RING/U-box"/>
    <property type="match status" value="1"/>
</dbReference>
<dbReference type="AlphaFoldDB" id="A0A9J5W6L8"/>
<name>A0A9J5W6L8_SOLCO</name>
<evidence type="ECO:0000313" key="5">
    <source>
        <dbReference type="Proteomes" id="UP000824120"/>
    </source>
</evidence>
<gene>
    <name evidence="4" type="ORF">H5410_060757</name>
</gene>
<dbReference type="Pfam" id="PF04564">
    <property type="entry name" value="U-box"/>
    <property type="match status" value="1"/>
</dbReference>
<keyword evidence="5" id="KW-1185">Reference proteome</keyword>
<dbReference type="EMBL" id="JACXVP010000012">
    <property type="protein sequence ID" value="KAG5570991.1"/>
    <property type="molecule type" value="Genomic_DNA"/>
</dbReference>
<keyword evidence="2" id="KW-0808">Transferase</keyword>
<dbReference type="Proteomes" id="UP000824120">
    <property type="component" value="Chromosome 12"/>
</dbReference>
<sequence>LQANLDLVELQGGCRTCFFSLQAYYLTENFFCNNNGDWQAKMEKLLPQISTYSYRIHLSNFWVSLMDDPMIVSSGHTFERNCVLACKSLCFTPILPDASLPSFSTIIPNRALKSTIINWCSSSHIHPPQPIDFISTQHFSLNRDVSTSSEESGDGPYPYPLYPFDSEQTRHDSALALFHLSMVQSNHAKLVKLGAVQSLLSMVRTGLKMGQILLILCNMEGSLEGR</sequence>
<proteinExistence type="predicted"/>
<dbReference type="GO" id="GO:0004842">
    <property type="term" value="F:ubiquitin-protein transferase activity"/>
    <property type="evidence" value="ECO:0007669"/>
    <property type="project" value="InterPro"/>
</dbReference>
<dbReference type="GO" id="GO:0016567">
    <property type="term" value="P:protein ubiquitination"/>
    <property type="evidence" value="ECO:0007669"/>
    <property type="project" value="InterPro"/>
</dbReference>
<evidence type="ECO:0000313" key="4">
    <source>
        <dbReference type="EMBL" id="KAG5570991.1"/>
    </source>
</evidence>
<feature type="domain" description="U-box" evidence="3">
    <location>
        <begin position="63"/>
        <end position="122"/>
    </location>
</feature>
<dbReference type="PANTHER" id="PTHR23315">
    <property type="entry name" value="U BOX DOMAIN-CONTAINING"/>
    <property type="match status" value="1"/>
</dbReference>
<dbReference type="InterPro" id="IPR003613">
    <property type="entry name" value="Ubox_domain"/>
</dbReference>
<feature type="non-terminal residue" evidence="4">
    <location>
        <position position="1"/>
    </location>
</feature>